<dbReference type="Pfam" id="PF21806">
    <property type="entry name" value="DUF6879"/>
    <property type="match status" value="1"/>
</dbReference>
<evidence type="ECO:0000259" key="1">
    <source>
        <dbReference type="Pfam" id="PF21806"/>
    </source>
</evidence>
<dbReference type="EMBL" id="BAAATD010000026">
    <property type="protein sequence ID" value="GAA2638768.1"/>
    <property type="molecule type" value="Genomic_DNA"/>
</dbReference>
<keyword evidence="3" id="KW-1185">Reference proteome</keyword>
<feature type="domain" description="DUF6879" evidence="1">
    <location>
        <begin position="10"/>
        <end position="173"/>
    </location>
</feature>
<proteinExistence type="predicted"/>
<protein>
    <recommendedName>
        <fullName evidence="1">DUF6879 domain-containing protein</fullName>
    </recommendedName>
</protein>
<dbReference type="Proteomes" id="UP001501509">
    <property type="component" value="Unassembled WGS sequence"/>
</dbReference>
<name>A0ABP6DBJ9_9ACTN</name>
<dbReference type="InterPro" id="IPR049244">
    <property type="entry name" value="DUF6879"/>
</dbReference>
<dbReference type="RefSeq" id="WP_344549258.1">
    <property type="nucleotide sequence ID" value="NZ_BAAATD010000026.1"/>
</dbReference>
<sequence length="175" mass="20338">MTDKAPTYPDLLRSATERAVHLEMRDIYTVEGEQERITAWRAGHRWDRADRTSWWRPWLDLVVETAARGVVLRRGRIVSEPLSEYLRYSHSYAFTNVEAGEELRWLPRRRASDLALPGNDFWLVDHRLVLFNHFDGEGRPTGVEVSEDPDVVKLCSSAFEAVWERGVDHDAYQPS</sequence>
<organism evidence="2 3">
    <name type="scientific">Actinomadura fulvescens</name>
    <dbReference type="NCBI Taxonomy" id="46160"/>
    <lineage>
        <taxon>Bacteria</taxon>
        <taxon>Bacillati</taxon>
        <taxon>Actinomycetota</taxon>
        <taxon>Actinomycetes</taxon>
        <taxon>Streptosporangiales</taxon>
        <taxon>Thermomonosporaceae</taxon>
        <taxon>Actinomadura</taxon>
    </lineage>
</organism>
<accession>A0ABP6DBJ9</accession>
<evidence type="ECO:0000313" key="3">
    <source>
        <dbReference type="Proteomes" id="UP001501509"/>
    </source>
</evidence>
<evidence type="ECO:0000313" key="2">
    <source>
        <dbReference type="EMBL" id="GAA2638768.1"/>
    </source>
</evidence>
<gene>
    <name evidence="2" type="ORF">GCM10010411_93530</name>
</gene>
<reference evidence="3" key="1">
    <citation type="journal article" date="2019" name="Int. J. Syst. Evol. Microbiol.">
        <title>The Global Catalogue of Microorganisms (GCM) 10K type strain sequencing project: providing services to taxonomists for standard genome sequencing and annotation.</title>
        <authorList>
            <consortium name="The Broad Institute Genomics Platform"/>
            <consortium name="The Broad Institute Genome Sequencing Center for Infectious Disease"/>
            <person name="Wu L."/>
            <person name="Ma J."/>
        </authorList>
    </citation>
    <scope>NUCLEOTIDE SEQUENCE [LARGE SCALE GENOMIC DNA]</scope>
    <source>
        <strain evidence="3">JCM 6833</strain>
    </source>
</reference>
<comment type="caution">
    <text evidence="2">The sequence shown here is derived from an EMBL/GenBank/DDBJ whole genome shotgun (WGS) entry which is preliminary data.</text>
</comment>